<dbReference type="STRING" id="29524.SAMN02745171_00294"/>
<feature type="domain" description="HhH-GPD" evidence="15">
    <location>
        <begin position="41"/>
        <end position="192"/>
    </location>
</feature>
<dbReference type="SUPFAM" id="SSF48150">
    <property type="entry name" value="DNA-glycosylase"/>
    <property type="match status" value="1"/>
</dbReference>
<evidence type="ECO:0000313" key="17">
    <source>
        <dbReference type="Proteomes" id="UP000190121"/>
    </source>
</evidence>
<dbReference type="GO" id="GO:0006284">
    <property type="term" value="P:base-excision repair"/>
    <property type="evidence" value="ECO:0007669"/>
    <property type="project" value="UniProtKB-UniRule"/>
</dbReference>
<dbReference type="GO" id="GO:0034039">
    <property type="term" value="F:8-oxo-7,8-dihydroguanine DNA N-glycosylase activity"/>
    <property type="evidence" value="ECO:0007669"/>
    <property type="project" value="TreeGrafter"/>
</dbReference>
<name>A0A1T4L3B5_9PORP</name>
<dbReference type="SMART" id="SM00478">
    <property type="entry name" value="ENDO3c"/>
    <property type="match status" value="1"/>
</dbReference>
<dbReference type="Pfam" id="PF10576">
    <property type="entry name" value="EndIII_4Fe-2S"/>
    <property type="match status" value="1"/>
</dbReference>
<comment type="catalytic activity">
    <reaction evidence="1 14">
        <text>Hydrolyzes free adenine bases from 7,8-dihydro-8-oxoguanine:adenine mismatched double-stranded DNA, leaving an apurinic site.</text>
        <dbReference type="EC" id="3.2.2.31"/>
    </reaction>
</comment>
<evidence type="ECO:0000256" key="10">
    <source>
        <dbReference type="ARBA" id="ARBA00023004"/>
    </source>
</evidence>
<dbReference type="CDD" id="cd00056">
    <property type="entry name" value="ENDO3c"/>
    <property type="match status" value="1"/>
</dbReference>
<keyword evidence="12" id="KW-0234">DNA repair</keyword>
<dbReference type="Pfam" id="PF14815">
    <property type="entry name" value="NUDIX_4"/>
    <property type="match status" value="1"/>
</dbReference>
<evidence type="ECO:0000256" key="4">
    <source>
        <dbReference type="ARBA" id="ARBA00012045"/>
    </source>
</evidence>
<evidence type="ECO:0000256" key="7">
    <source>
        <dbReference type="ARBA" id="ARBA00022723"/>
    </source>
</evidence>
<dbReference type="InterPro" id="IPR029119">
    <property type="entry name" value="MutY_C"/>
</dbReference>
<keyword evidence="11" id="KW-0411">Iron-sulfur</keyword>
<dbReference type="InterPro" id="IPR004036">
    <property type="entry name" value="Endonuclease-III-like_CS2"/>
</dbReference>
<dbReference type="EC" id="3.2.2.31" evidence="4 14"/>
<dbReference type="OrthoDB" id="9802365at2"/>
<keyword evidence="7" id="KW-0479">Metal-binding</keyword>
<dbReference type="GO" id="GO:0032357">
    <property type="term" value="F:oxidized purine DNA binding"/>
    <property type="evidence" value="ECO:0007669"/>
    <property type="project" value="TreeGrafter"/>
</dbReference>
<keyword evidence="10 14" id="KW-0408">Iron</keyword>
<dbReference type="Pfam" id="PF00730">
    <property type="entry name" value="HhH-GPD"/>
    <property type="match status" value="1"/>
</dbReference>
<dbReference type="PROSITE" id="PS01155">
    <property type="entry name" value="ENDONUCLEASE_III_2"/>
    <property type="match status" value="1"/>
</dbReference>
<proteinExistence type="inferred from homology"/>
<keyword evidence="6" id="KW-0004">4Fe-4S</keyword>
<keyword evidence="9" id="KW-0378">Hydrolase</keyword>
<sequence length="365" mass="41773">MPLPISQRIPQALQEWYLSHHRALPWRETQDPYRIWVSEIILQQTRVNQGLEYYERFIAHFPTVKDLAEAPEDKVLLLWQGLGYYSRARNLHRAAQMVMEQHDGHFPREFLEIRALPGIGDYTAGAISSFAYNSAYPAVDGNVLRVMSRITACTIPIDTTTGKKVLTEAVSSLLKSAEPSIFNQAVIELGALICTPKKPQCSACPISQHCALSGTPEVELYPYKEKQISIRHRYLNYIVIASSSGGYFIRKREDKDIWRGLYEFPLMETNKSTCANELLDLWKVEFAPMTIKSLSAPSFEMEHKLSHQLLHIRVYRAEQTGQESLSEPFLHVTQEELANYAFPVPLARFIKKHQKELSTPLNLLL</sequence>
<evidence type="ECO:0000256" key="14">
    <source>
        <dbReference type="RuleBase" id="RU365096"/>
    </source>
</evidence>
<evidence type="ECO:0000256" key="6">
    <source>
        <dbReference type="ARBA" id="ARBA00022485"/>
    </source>
</evidence>
<dbReference type="RefSeq" id="WP_078736258.1">
    <property type="nucleotide sequence ID" value="NZ_FUXE01000002.1"/>
</dbReference>
<dbReference type="GO" id="GO:0006298">
    <property type="term" value="P:mismatch repair"/>
    <property type="evidence" value="ECO:0007669"/>
    <property type="project" value="TreeGrafter"/>
</dbReference>
<accession>A0A1T4L3B5</accession>
<dbReference type="PANTHER" id="PTHR42944:SF1">
    <property type="entry name" value="ADENINE DNA GLYCOSYLASE"/>
    <property type="match status" value="1"/>
</dbReference>
<dbReference type="SMART" id="SM00525">
    <property type="entry name" value="FES"/>
    <property type="match status" value="1"/>
</dbReference>
<dbReference type="InterPro" id="IPR003265">
    <property type="entry name" value="HhH-GPD_domain"/>
</dbReference>
<keyword evidence="17" id="KW-1185">Reference proteome</keyword>
<comment type="function">
    <text evidence="2">Adenine glycosylase active on G-A mispairs. MutY also corrects error-prone DNA synthesis past GO lesions which are due to the oxidatively damaged form of guanine: 7,8-dihydro-8-oxoguanine (8-oxo-dGTP).</text>
</comment>
<dbReference type="PANTHER" id="PTHR42944">
    <property type="entry name" value="ADENINE DNA GLYCOSYLASE"/>
    <property type="match status" value="1"/>
</dbReference>
<dbReference type="CDD" id="cd03431">
    <property type="entry name" value="NUDIX_DNA_Glycosylase_C-MutY"/>
    <property type="match status" value="1"/>
</dbReference>
<dbReference type="GO" id="GO:0046872">
    <property type="term" value="F:metal ion binding"/>
    <property type="evidence" value="ECO:0007669"/>
    <property type="project" value="UniProtKB-UniRule"/>
</dbReference>
<evidence type="ECO:0000259" key="15">
    <source>
        <dbReference type="SMART" id="SM00478"/>
    </source>
</evidence>
<evidence type="ECO:0000256" key="8">
    <source>
        <dbReference type="ARBA" id="ARBA00022763"/>
    </source>
</evidence>
<evidence type="ECO:0000256" key="3">
    <source>
        <dbReference type="ARBA" id="ARBA00008343"/>
    </source>
</evidence>
<evidence type="ECO:0000256" key="2">
    <source>
        <dbReference type="ARBA" id="ARBA00002933"/>
    </source>
</evidence>
<evidence type="ECO:0000256" key="9">
    <source>
        <dbReference type="ARBA" id="ARBA00022801"/>
    </source>
</evidence>
<dbReference type="InterPro" id="IPR005760">
    <property type="entry name" value="A/G_AdeGlyc_MutY"/>
</dbReference>
<dbReference type="Gene3D" id="1.10.1670.10">
    <property type="entry name" value="Helix-hairpin-Helix base-excision DNA repair enzymes (C-terminal)"/>
    <property type="match status" value="1"/>
</dbReference>
<evidence type="ECO:0000256" key="1">
    <source>
        <dbReference type="ARBA" id="ARBA00000843"/>
    </source>
</evidence>
<dbReference type="InterPro" id="IPR011257">
    <property type="entry name" value="DNA_glycosylase"/>
</dbReference>
<dbReference type="GO" id="GO:0035485">
    <property type="term" value="F:adenine/guanine mispair binding"/>
    <property type="evidence" value="ECO:0007669"/>
    <property type="project" value="TreeGrafter"/>
</dbReference>
<comment type="cofactor">
    <cofactor evidence="14">
        <name>[4Fe-4S] cluster</name>
        <dbReference type="ChEBI" id="CHEBI:49883"/>
    </cofactor>
    <text evidence="14">Binds 1 [4Fe-4S] cluster.</text>
</comment>
<keyword evidence="8 14" id="KW-0227">DNA damage</keyword>
<evidence type="ECO:0000256" key="11">
    <source>
        <dbReference type="ARBA" id="ARBA00023014"/>
    </source>
</evidence>
<dbReference type="FunFam" id="1.10.340.30:FF:000002">
    <property type="entry name" value="Adenine DNA glycosylase"/>
    <property type="match status" value="1"/>
</dbReference>
<protein>
    <recommendedName>
        <fullName evidence="5 14">Adenine DNA glycosylase</fullName>
        <ecNumber evidence="4 14">3.2.2.31</ecNumber>
    </recommendedName>
</protein>
<dbReference type="EMBL" id="FUXE01000002">
    <property type="protein sequence ID" value="SJZ49194.1"/>
    <property type="molecule type" value="Genomic_DNA"/>
</dbReference>
<dbReference type="InterPro" id="IPR044298">
    <property type="entry name" value="MIG/MutY"/>
</dbReference>
<reference evidence="17" key="1">
    <citation type="submission" date="2017-02" db="EMBL/GenBank/DDBJ databases">
        <authorList>
            <person name="Varghese N."/>
            <person name="Submissions S."/>
        </authorList>
    </citation>
    <scope>NUCLEOTIDE SEQUENCE [LARGE SCALE GENOMIC DNA]</scope>
    <source>
        <strain evidence="17">ATCC 51356</strain>
    </source>
</reference>
<evidence type="ECO:0000256" key="12">
    <source>
        <dbReference type="ARBA" id="ARBA00023204"/>
    </source>
</evidence>
<gene>
    <name evidence="16" type="ORF">SAMN02745171_00294</name>
</gene>
<evidence type="ECO:0000313" key="16">
    <source>
        <dbReference type="EMBL" id="SJZ49194.1"/>
    </source>
</evidence>
<dbReference type="InterPro" id="IPR015797">
    <property type="entry name" value="NUDIX_hydrolase-like_dom_sf"/>
</dbReference>
<organism evidence="16 17">
    <name type="scientific">Porphyromonas circumdentaria</name>
    <dbReference type="NCBI Taxonomy" id="29524"/>
    <lineage>
        <taxon>Bacteria</taxon>
        <taxon>Pseudomonadati</taxon>
        <taxon>Bacteroidota</taxon>
        <taxon>Bacteroidia</taxon>
        <taxon>Bacteroidales</taxon>
        <taxon>Porphyromonadaceae</taxon>
        <taxon>Porphyromonas</taxon>
    </lineage>
</organism>
<dbReference type="NCBIfam" id="TIGR01084">
    <property type="entry name" value="mutY"/>
    <property type="match status" value="1"/>
</dbReference>
<dbReference type="GO" id="GO:0051539">
    <property type="term" value="F:4 iron, 4 sulfur cluster binding"/>
    <property type="evidence" value="ECO:0007669"/>
    <property type="project" value="UniProtKB-UniRule"/>
</dbReference>
<dbReference type="Proteomes" id="UP000190121">
    <property type="component" value="Unassembled WGS sequence"/>
</dbReference>
<dbReference type="SUPFAM" id="SSF55811">
    <property type="entry name" value="Nudix"/>
    <property type="match status" value="1"/>
</dbReference>
<dbReference type="Gene3D" id="1.10.340.30">
    <property type="entry name" value="Hypothetical protein, domain 2"/>
    <property type="match status" value="1"/>
</dbReference>
<dbReference type="GO" id="GO:0000701">
    <property type="term" value="F:purine-specific mismatch base pair DNA N-glycosylase activity"/>
    <property type="evidence" value="ECO:0007669"/>
    <property type="project" value="UniProtKB-EC"/>
</dbReference>
<evidence type="ECO:0000256" key="5">
    <source>
        <dbReference type="ARBA" id="ARBA00022023"/>
    </source>
</evidence>
<dbReference type="AlphaFoldDB" id="A0A1T4L3B5"/>
<dbReference type="InterPro" id="IPR003651">
    <property type="entry name" value="Endonuclease3_FeS-loop_motif"/>
</dbReference>
<dbReference type="InterPro" id="IPR023170">
    <property type="entry name" value="HhH_base_excis_C"/>
</dbReference>
<evidence type="ECO:0000256" key="13">
    <source>
        <dbReference type="ARBA" id="ARBA00023295"/>
    </source>
</evidence>
<keyword evidence="13 14" id="KW-0326">Glycosidase</keyword>
<dbReference type="Gene3D" id="3.90.79.10">
    <property type="entry name" value="Nucleoside Triphosphate Pyrophosphohydrolase"/>
    <property type="match status" value="1"/>
</dbReference>
<comment type="similarity">
    <text evidence="3 14">Belongs to the Nth/MutY family.</text>
</comment>